<dbReference type="Proteomes" id="UP000013827">
    <property type="component" value="Unassembled WGS sequence"/>
</dbReference>
<feature type="region of interest" description="Disordered" evidence="1">
    <location>
        <begin position="66"/>
        <end position="157"/>
    </location>
</feature>
<name>A0A0D3JXP9_EMIH1</name>
<organism evidence="2 3">
    <name type="scientific">Emiliania huxleyi (strain CCMP1516)</name>
    <dbReference type="NCBI Taxonomy" id="280463"/>
    <lineage>
        <taxon>Eukaryota</taxon>
        <taxon>Haptista</taxon>
        <taxon>Haptophyta</taxon>
        <taxon>Prymnesiophyceae</taxon>
        <taxon>Isochrysidales</taxon>
        <taxon>Noelaerhabdaceae</taxon>
        <taxon>Emiliania</taxon>
    </lineage>
</organism>
<dbReference type="RefSeq" id="XP_005780713.1">
    <property type="nucleotide sequence ID" value="XM_005780656.1"/>
</dbReference>
<evidence type="ECO:0000256" key="1">
    <source>
        <dbReference type="SAM" id="MobiDB-lite"/>
    </source>
</evidence>
<feature type="compositionally biased region" description="Basic and acidic residues" evidence="1">
    <location>
        <begin position="134"/>
        <end position="144"/>
    </location>
</feature>
<dbReference type="AlphaFoldDB" id="A0A0D3JXP9"/>
<dbReference type="EnsemblProtists" id="EOD28284">
    <property type="protein sequence ID" value="EOD28284"/>
    <property type="gene ID" value="EMIHUDRAFT_114208"/>
</dbReference>
<proteinExistence type="predicted"/>
<dbReference type="InterPro" id="IPR018247">
    <property type="entry name" value="EF_Hand_1_Ca_BS"/>
</dbReference>
<reference evidence="2" key="2">
    <citation type="submission" date="2024-10" db="UniProtKB">
        <authorList>
            <consortium name="EnsemblProtists"/>
        </authorList>
    </citation>
    <scope>IDENTIFICATION</scope>
</reference>
<evidence type="ECO:0000313" key="3">
    <source>
        <dbReference type="Proteomes" id="UP000013827"/>
    </source>
</evidence>
<protein>
    <recommendedName>
        <fullName evidence="4">EF-hand domain-containing protein</fullName>
    </recommendedName>
</protein>
<dbReference type="KEGG" id="ehx:EMIHUDRAFT_114208"/>
<feature type="region of interest" description="Disordered" evidence="1">
    <location>
        <begin position="174"/>
        <end position="268"/>
    </location>
</feature>
<feature type="region of interest" description="Disordered" evidence="1">
    <location>
        <begin position="286"/>
        <end position="310"/>
    </location>
</feature>
<dbReference type="PROSITE" id="PS00018">
    <property type="entry name" value="EF_HAND_1"/>
    <property type="match status" value="1"/>
</dbReference>
<sequence>MGLCSSRQVVEEEDVAARAAPVNKPEEILKGTVESAIDKLEVIAKTDLDKDGDIADVPIVSEAPQEAAAAEYPVETEPVDAPLEVESGPRQDYIVPKSERSSSGSVKDMASRFEAKAKEEYSSRRLSGASSAADEEKGATEVRTEAPPPSPVQDVLGSTVLGATLGYLGGLLSPREEAPAAEEEPAAEIPDGAVEGAINKLEETTKIDLDGDGQVGAADIAETVPATPQKVDYDSEASHETSPASTTTGSAALVPAADGLVGSEPEAQPTFYEKVTAYLSPRKEATYDGATAEAEAPATPAAPAAEDERHSFSGLLCKSVSTLRCTPGRASTASVEADSDAQ</sequence>
<dbReference type="HOGENOM" id="CLU_812437_0_0_1"/>
<feature type="compositionally biased region" description="Basic and acidic residues" evidence="1">
    <location>
        <begin position="200"/>
        <end position="209"/>
    </location>
</feature>
<accession>A0A0D3JXP9</accession>
<keyword evidence="3" id="KW-1185">Reference proteome</keyword>
<reference evidence="3" key="1">
    <citation type="journal article" date="2013" name="Nature">
        <title>Pan genome of the phytoplankton Emiliania underpins its global distribution.</title>
        <authorList>
            <person name="Read B.A."/>
            <person name="Kegel J."/>
            <person name="Klute M.J."/>
            <person name="Kuo A."/>
            <person name="Lefebvre S.C."/>
            <person name="Maumus F."/>
            <person name="Mayer C."/>
            <person name="Miller J."/>
            <person name="Monier A."/>
            <person name="Salamov A."/>
            <person name="Young J."/>
            <person name="Aguilar M."/>
            <person name="Claverie J.M."/>
            <person name="Frickenhaus S."/>
            <person name="Gonzalez K."/>
            <person name="Herman E.K."/>
            <person name="Lin Y.C."/>
            <person name="Napier J."/>
            <person name="Ogata H."/>
            <person name="Sarno A.F."/>
            <person name="Shmutz J."/>
            <person name="Schroeder D."/>
            <person name="de Vargas C."/>
            <person name="Verret F."/>
            <person name="von Dassow P."/>
            <person name="Valentin K."/>
            <person name="Van de Peer Y."/>
            <person name="Wheeler G."/>
            <person name="Dacks J.B."/>
            <person name="Delwiche C.F."/>
            <person name="Dyhrman S.T."/>
            <person name="Glockner G."/>
            <person name="John U."/>
            <person name="Richards T."/>
            <person name="Worden A.Z."/>
            <person name="Zhang X."/>
            <person name="Grigoriev I.V."/>
            <person name="Allen A.E."/>
            <person name="Bidle K."/>
            <person name="Borodovsky M."/>
            <person name="Bowler C."/>
            <person name="Brownlee C."/>
            <person name="Cock J.M."/>
            <person name="Elias M."/>
            <person name="Gladyshev V.N."/>
            <person name="Groth M."/>
            <person name="Guda C."/>
            <person name="Hadaegh A."/>
            <person name="Iglesias-Rodriguez M.D."/>
            <person name="Jenkins J."/>
            <person name="Jones B.M."/>
            <person name="Lawson T."/>
            <person name="Leese F."/>
            <person name="Lindquist E."/>
            <person name="Lobanov A."/>
            <person name="Lomsadze A."/>
            <person name="Malik S.B."/>
            <person name="Marsh M.E."/>
            <person name="Mackinder L."/>
            <person name="Mock T."/>
            <person name="Mueller-Roeber B."/>
            <person name="Pagarete A."/>
            <person name="Parker M."/>
            <person name="Probert I."/>
            <person name="Quesneville H."/>
            <person name="Raines C."/>
            <person name="Rensing S.A."/>
            <person name="Riano-Pachon D.M."/>
            <person name="Richier S."/>
            <person name="Rokitta S."/>
            <person name="Shiraiwa Y."/>
            <person name="Soanes D.M."/>
            <person name="van der Giezen M."/>
            <person name="Wahlund T.M."/>
            <person name="Williams B."/>
            <person name="Wilson W."/>
            <person name="Wolfe G."/>
            <person name="Wurch L.L."/>
        </authorList>
    </citation>
    <scope>NUCLEOTIDE SEQUENCE</scope>
</reference>
<feature type="compositionally biased region" description="Basic and acidic residues" evidence="1">
    <location>
        <begin position="109"/>
        <end position="123"/>
    </location>
</feature>
<feature type="compositionally biased region" description="Low complexity" evidence="1">
    <location>
        <begin position="290"/>
        <end position="304"/>
    </location>
</feature>
<feature type="compositionally biased region" description="Low complexity" evidence="1">
    <location>
        <begin position="241"/>
        <end position="252"/>
    </location>
</feature>
<dbReference type="GeneID" id="17273829"/>
<evidence type="ECO:0000313" key="2">
    <source>
        <dbReference type="EnsemblProtists" id="EOD28284"/>
    </source>
</evidence>
<evidence type="ECO:0008006" key="4">
    <source>
        <dbReference type="Google" id="ProtNLM"/>
    </source>
</evidence>
<dbReference type="PaxDb" id="2903-EOD28284"/>